<evidence type="ECO:0000256" key="1">
    <source>
        <dbReference type="SAM" id="MobiDB-lite"/>
    </source>
</evidence>
<evidence type="ECO:0000313" key="2">
    <source>
        <dbReference type="EMBL" id="KIY54015.1"/>
    </source>
</evidence>
<protein>
    <submittedName>
        <fullName evidence="2">Uncharacterized protein</fullName>
    </submittedName>
</protein>
<sequence length="323" mass="35330">MAEEDKAGASASKAKTVHHVTGHCGTERDDMHGRTCSSRLSLQHGGKRFSPNTCRLSLMVMSLLSSFSCLDDIIQIIHQGSNSFVVASSVSIQDSDSAWNVHLGLKGYGRWWKGSWTEEDVQKLLGGKHRSPQELDGFARRLRQTIVRGDLDVTAWDENNADDMKHSRLDFKSANRGTYQLTLGPNAKRPLHVLLTELKRSEALAYTTNFILAIAAHASRLYDCQLYPLSGAAPTIIADLLLLDVGMPISNQGDFSEDPSQVAKERRWSGDSSVVHGMPDAGSSRSASPASGHPTRAKGVSLANPSKKARRYQPLSFGDENDE</sequence>
<dbReference type="Proteomes" id="UP000054144">
    <property type="component" value="Unassembled WGS sequence"/>
</dbReference>
<feature type="region of interest" description="Disordered" evidence="1">
    <location>
        <begin position="1"/>
        <end position="20"/>
    </location>
</feature>
<proteinExistence type="predicted"/>
<dbReference type="OrthoDB" id="3164380at2759"/>
<reference evidence="2 3" key="1">
    <citation type="journal article" date="2015" name="Fungal Genet. Biol.">
        <title>Evolution of novel wood decay mechanisms in Agaricales revealed by the genome sequences of Fistulina hepatica and Cylindrobasidium torrendii.</title>
        <authorList>
            <person name="Floudas D."/>
            <person name="Held B.W."/>
            <person name="Riley R."/>
            <person name="Nagy L.G."/>
            <person name="Koehler G."/>
            <person name="Ransdell A.S."/>
            <person name="Younus H."/>
            <person name="Chow J."/>
            <person name="Chiniquy J."/>
            <person name="Lipzen A."/>
            <person name="Tritt A."/>
            <person name="Sun H."/>
            <person name="Haridas S."/>
            <person name="LaButti K."/>
            <person name="Ohm R.A."/>
            <person name="Kues U."/>
            <person name="Blanchette R.A."/>
            <person name="Grigoriev I.V."/>
            <person name="Minto R.E."/>
            <person name="Hibbett D.S."/>
        </authorList>
    </citation>
    <scope>NUCLEOTIDE SEQUENCE [LARGE SCALE GENOMIC DNA]</scope>
    <source>
        <strain evidence="2 3">ATCC 64428</strain>
    </source>
</reference>
<accession>A0A0D7AQ64</accession>
<dbReference type="EMBL" id="KN881581">
    <property type="protein sequence ID" value="KIY54015.1"/>
    <property type="molecule type" value="Genomic_DNA"/>
</dbReference>
<feature type="compositionally biased region" description="Low complexity" evidence="1">
    <location>
        <begin position="281"/>
        <end position="292"/>
    </location>
</feature>
<evidence type="ECO:0000313" key="3">
    <source>
        <dbReference type="Proteomes" id="UP000054144"/>
    </source>
</evidence>
<gene>
    <name evidence="2" type="ORF">FISHEDRAFT_54814</name>
</gene>
<keyword evidence="3" id="KW-1185">Reference proteome</keyword>
<organism evidence="2 3">
    <name type="scientific">Fistulina hepatica ATCC 64428</name>
    <dbReference type="NCBI Taxonomy" id="1128425"/>
    <lineage>
        <taxon>Eukaryota</taxon>
        <taxon>Fungi</taxon>
        <taxon>Dikarya</taxon>
        <taxon>Basidiomycota</taxon>
        <taxon>Agaricomycotina</taxon>
        <taxon>Agaricomycetes</taxon>
        <taxon>Agaricomycetidae</taxon>
        <taxon>Agaricales</taxon>
        <taxon>Fistulinaceae</taxon>
        <taxon>Fistulina</taxon>
    </lineage>
</organism>
<name>A0A0D7AQ64_9AGAR</name>
<feature type="region of interest" description="Disordered" evidence="1">
    <location>
        <begin position="253"/>
        <end position="323"/>
    </location>
</feature>
<dbReference type="AlphaFoldDB" id="A0A0D7AQ64"/>